<organism evidence="5 6">
    <name type="scientific">Eragrostis curvula</name>
    <name type="common">weeping love grass</name>
    <dbReference type="NCBI Taxonomy" id="38414"/>
    <lineage>
        <taxon>Eukaryota</taxon>
        <taxon>Viridiplantae</taxon>
        <taxon>Streptophyta</taxon>
        <taxon>Embryophyta</taxon>
        <taxon>Tracheophyta</taxon>
        <taxon>Spermatophyta</taxon>
        <taxon>Magnoliopsida</taxon>
        <taxon>Liliopsida</taxon>
        <taxon>Poales</taxon>
        <taxon>Poaceae</taxon>
        <taxon>PACMAD clade</taxon>
        <taxon>Chloridoideae</taxon>
        <taxon>Eragrostideae</taxon>
        <taxon>Eragrostidinae</taxon>
        <taxon>Eragrostis</taxon>
    </lineage>
</organism>
<sequence length="77" mass="8985">MPLKQLPKQTDGCSCGLYVMKYMEYWDGTKMRPNFTQGEIHIFRKKLLAELLFSDFNEVTEAKKEVGKIMKLLTGQH</sequence>
<feature type="domain" description="Ubiquitin-like protease family profile" evidence="4">
    <location>
        <begin position="4"/>
        <end position="47"/>
    </location>
</feature>
<gene>
    <name evidence="5" type="ORF">EJB05_08897</name>
</gene>
<dbReference type="Proteomes" id="UP000324897">
    <property type="component" value="Unassembled WGS sequence"/>
</dbReference>
<dbReference type="InterPro" id="IPR038765">
    <property type="entry name" value="Papain-like_cys_pep_sf"/>
</dbReference>
<evidence type="ECO:0000313" key="6">
    <source>
        <dbReference type="Proteomes" id="UP000324897"/>
    </source>
</evidence>
<feature type="non-terminal residue" evidence="5">
    <location>
        <position position="1"/>
    </location>
</feature>
<accession>A0A5J9W2T0</accession>
<evidence type="ECO:0000313" key="5">
    <source>
        <dbReference type="EMBL" id="TVU42488.1"/>
    </source>
</evidence>
<reference evidence="5 6" key="1">
    <citation type="journal article" date="2019" name="Sci. Rep.">
        <title>A high-quality genome of Eragrostis curvula grass provides insights into Poaceae evolution and supports new strategies to enhance forage quality.</title>
        <authorList>
            <person name="Carballo J."/>
            <person name="Santos B.A.C.M."/>
            <person name="Zappacosta D."/>
            <person name="Garbus I."/>
            <person name="Selva J.P."/>
            <person name="Gallo C.A."/>
            <person name="Diaz A."/>
            <person name="Albertini E."/>
            <person name="Caccamo M."/>
            <person name="Echenique V."/>
        </authorList>
    </citation>
    <scope>NUCLEOTIDE SEQUENCE [LARGE SCALE GENOMIC DNA]</scope>
    <source>
        <strain evidence="6">cv. Victoria</strain>
        <tissue evidence="5">Leaf</tissue>
    </source>
</reference>
<dbReference type="GO" id="GO:0008234">
    <property type="term" value="F:cysteine-type peptidase activity"/>
    <property type="evidence" value="ECO:0007669"/>
    <property type="project" value="InterPro"/>
</dbReference>
<dbReference type="AlphaFoldDB" id="A0A5J9W2T0"/>
<keyword evidence="2" id="KW-0645">Protease</keyword>
<dbReference type="Gene3D" id="3.40.395.10">
    <property type="entry name" value="Adenoviral Proteinase, Chain A"/>
    <property type="match status" value="1"/>
</dbReference>
<protein>
    <recommendedName>
        <fullName evidence="4">Ubiquitin-like protease family profile domain-containing protein</fullName>
    </recommendedName>
</protein>
<evidence type="ECO:0000256" key="2">
    <source>
        <dbReference type="ARBA" id="ARBA00022670"/>
    </source>
</evidence>
<dbReference type="Gramene" id="TVU42488">
    <property type="protein sequence ID" value="TVU42488"/>
    <property type="gene ID" value="EJB05_08897"/>
</dbReference>
<dbReference type="EMBL" id="RWGY01000005">
    <property type="protein sequence ID" value="TVU42488.1"/>
    <property type="molecule type" value="Genomic_DNA"/>
</dbReference>
<dbReference type="Pfam" id="PF02902">
    <property type="entry name" value="Peptidase_C48"/>
    <property type="match status" value="1"/>
</dbReference>
<comment type="caution">
    <text evidence="5">The sequence shown here is derived from an EMBL/GenBank/DDBJ whole genome shotgun (WGS) entry which is preliminary data.</text>
</comment>
<dbReference type="SUPFAM" id="SSF54001">
    <property type="entry name" value="Cysteine proteinases"/>
    <property type="match status" value="1"/>
</dbReference>
<evidence type="ECO:0000259" key="4">
    <source>
        <dbReference type="Pfam" id="PF02902"/>
    </source>
</evidence>
<proteinExistence type="inferred from homology"/>
<evidence type="ECO:0000256" key="1">
    <source>
        <dbReference type="ARBA" id="ARBA00005234"/>
    </source>
</evidence>
<keyword evidence="3" id="KW-0378">Hydrolase</keyword>
<comment type="similarity">
    <text evidence="1">Belongs to the peptidase C48 family.</text>
</comment>
<name>A0A5J9W2T0_9POAL</name>
<dbReference type="OrthoDB" id="695123at2759"/>
<dbReference type="InterPro" id="IPR003653">
    <property type="entry name" value="Peptidase_C48_C"/>
</dbReference>
<dbReference type="GO" id="GO:0006508">
    <property type="term" value="P:proteolysis"/>
    <property type="evidence" value="ECO:0007669"/>
    <property type="project" value="UniProtKB-KW"/>
</dbReference>
<keyword evidence="6" id="KW-1185">Reference proteome</keyword>
<evidence type="ECO:0000256" key="3">
    <source>
        <dbReference type="ARBA" id="ARBA00022801"/>
    </source>
</evidence>